<dbReference type="InterPro" id="IPR029052">
    <property type="entry name" value="Metallo-depent_PP-like"/>
</dbReference>
<dbReference type="Pfam" id="PF00149">
    <property type="entry name" value="Metallophos"/>
    <property type="match status" value="1"/>
</dbReference>
<evidence type="ECO:0000256" key="2">
    <source>
        <dbReference type="ARBA" id="ARBA00022801"/>
    </source>
</evidence>
<dbReference type="EMBL" id="LUTY01001996">
    <property type="protein sequence ID" value="OAD20933.1"/>
    <property type="molecule type" value="Genomic_DNA"/>
</dbReference>
<evidence type="ECO:0000259" key="3">
    <source>
        <dbReference type="Pfam" id="PF00149"/>
    </source>
</evidence>
<dbReference type="Gene3D" id="3.60.21.10">
    <property type="match status" value="1"/>
</dbReference>
<name>A0A176RYQ7_9GAMM</name>
<dbReference type="SUPFAM" id="SSF56300">
    <property type="entry name" value="Metallo-dependent phosphatases"/>
    <property type="match status" value="1"/>
</dbReference>
<keyword evidence="1" id="KW-0479">Metal-binding</keyword>
<reference evidence="4 5" key="1">
    <citation type="submission" date="2016-05" db="EMBL/GenBank/DDBJ databases">
        <title>Single-cell genome of chain-forming Candidatus Thiomargarita nelsonii and comparison to other large sulfur-oxidizing bacteria.</title>
        <authorList>
            <person name="Winkel M."/>
            <person name="Salman V."/>
            <person name="Woyke T."/>
            <person name="Schulz-Vogt H."/>
            <person name="Richter M."/>
            <person name="Flood B."/>
            <person name="Bailey J."/>
            <person name="Amann R."/>
            <person name="Mussmann M."/>
        </authorList>
    </citation>
    <scope>NUCLEOTIDE SEQUENCE [LARGE SCALE GENOMIC DNA]</scope>
    <source>
        <strain evidence="4 5">THI036</strain>
    </source>
</reference>
<dbReference type="GO" id="GO:0046872">
    <property type="term" value="F:metal ion binding"/>
    <property type="evidence" value="ECO:0007669"/>
    <property type="project" value="UniProtKB-KW"/>
</dbReference>
<keyword evidence="5" id="KW-1185">Reference proteome</keyword>
<dbReference type="GO" id="GO:0009245">
    <property type="term" value="P:lipid A biosynthetic process"/>
    <property type="evidence" value="ECO:0007669"/>
    <property type="project" value="TreeGrafter"/>
</dbReference>
<gene>
    <name evidence="4" type="ORF">THIOM_003328</name>
</gene>
<dbReference type="AlphaFoldDB" id="A0A176RYQ7"/>
<comment type="caution">
    <text evidence="4">The sequence shown here is derived from an EMBL/GenBank/DDBJ whole genome shotgun (WGS) entry which is preliminary data.</text>
</comment>
<evidence type="ECO:0000313" key="5">
    <source>
        <dbReference type="Proteomes" id="UP000076962"/>
    </source>
</evidence>
<accession>A0A176RYQ7</accession>
<dbReference type="Proteomes" id="UP000076962">
    <property type="component" value="Unassembled WGS sequence"/>
</dbReference>
<feature type="non-terminal residue" evidence="4">
    <location>
        <position position="1"/>
    </location>
</feature>
<dbReference type="GO" id="GO:0008758">
    <property type="term" value="F:UDP-2,3-diacylglucosamine hydrolase activity"/>
    <property type="evidence" value="ECO:0007669"/>
    <property type="project" value="TreeGrafter"/>
</dbReference>
<protein>
    <submittedName>
        <fullName evidence="4">Metallophosphoesterase</fullName>
    </submittedName>
</protein>
<organism evidence="4 5">
    <name type="scientific">Candidatus Thiomargarita nelsonii</name>
    <dbReference type="NCBI Taxonomy" id="1003181"/>
    <lineage>
        <taxon>Bacteria</taxon>
        <taxon>Pseudomonadati</taxon>
        <taxon>Pseudomonadota</taxon>
        <taxon>Gammaproteobacteria</taxon>
        <taxon>Thiotrichales</taxon>
        <taxon>Thiotrichaceae</taxon>
        <taxon>Thiomargarita</taxon>
    </lineage>
</organism>
<evidence type="ECO:0000256" key="1">
    <source>
        <dbReference type="ARBA" id="ARBA00022723"/>
    </source>
</evidence>
<proteinExistence type="predicted"/>
<dbReference type="PANTHER" id="PTHR31302:SF31">
    <property type="entry name" value="PHOSPHODIESTERASE YAEI"/>
    <property type="match status" value="1"/>
</dbReference>
<dbReference type="PANTHER" id="PTHR31302">
    <property type="entry name" value="TRANSMEMBRANE PROTEIN WITH METALLOPHOSPHOESTERASE DOMAIN-RELATED"/>
    <property type="match status" value="1"/>
</dbReference>
<keyword evidence="2" id="KW-0378">Hydrolase</keyword>
<feature type="domain" description="Calcineurin-like phosphoesterase" evidence="3">
    <location>
        <begin position="26"/>
        <end position="111"/>
    </location>
</feature>
<dbReference type="InterPro" id="IPR051158">
    <property type="entry name" value="Metallophosphoesterase_sf"/>
</dbReference>
<dbReference type="GO" id="GO:0016020">
    <property type="term" value="C:membrane"/>
    <property type="evidence" value="ECO:0007669"/>
    <property type="project" value="GOC"/>
</dbReference>
<sequence>FIERNIVQINRYKVPVDDLPEAFHGFRLVQLTDLHLGFMVSEPFIEGVVSSAKKLNPDIIVCTGDYVHGRNTTAEINKVWPILSKLEAKYGVFSVLGNHDHWADSESSLNWLERSRQNIRHQCKAIYKGKDRIIIGGCGDYWEDELNIDKAFSSSDEGLIETQNTQLFISRGIGWAIYPVRFNCYPEIAVLELMCKA</sequence>
<dbReference type="InterPro" id="IPR004843">
    <property type="entry name" value="Calcineurin-like_PHP"/>
</dbReference>
<evidence type="ECO:0000313" key="4">
    <source>
        <dbReference type="EMBL" id="OAD20933.1"/>
    </source>
</evidence>